<evidence type="ECO:0000313" key="2">
    <source>
        <dbReference type="EMBL" id="OOQ82903.1"/>
    </source>
</evidence>
<dbReference type="EMBL" id="LJBN01000207">
    <property type="protein sequence ID" value="OOQ82903.1"/>
    <property type="molecule type" value="Genomic_DNA"/>
</dbReference>
<accession>A0A1S9RBJ0</accession>
<organism evidence="2 3">
    <name type="scientific">Penicillium brasilianum</name>
    <dbReference type="NCBI Taxonomy" id="104259"/>
    <lineage>
        <taxon>Eukaryota</taxon>
        <taxon>Fungi</taxon>
        <taxon>Dikarya</taxon>
        <taxon>Ascomycota</taxon>
        <taxon>Pezizomycotina</taxon>
        <taxon>Eurotiomycetes</taxon>
        <taxon>Eurotiomycetidae</taxon>
        <taxon>Eurotiales</taxon>
        <taxon>Aspergillaceae</taxon>
        <taxon>Penicillium</taxon>
    </lineage>
</organism>
<feature type="region of interest" description="Disordered" evidence="1">
    <location>
        <begin position="1"/>
        <end position="21"/>
    </location>
</feature>
<protein>
    <submittedName>
        <fullName evidence="2">Uncharacterized protein</fullName>
    </submittedName>
</protein>
<evidence type="ECO:0000256" key="1">
    <source>
        <dbReference type="SAM" id="MobiDB-lite"/>
    </source>
</evidence>
<reference evidence="3" key="1">
    <citation type="submission" date="2015-09" db="EMBL/GenBank/DDBJ databases">
        <authorList>
            <person name="Fill T.P."/>
            <person name="Baretta J.F."/>
            <person name="de Almeida L.G."/>
            <person name="Rocha M."/>
            <person name="de Souza D.H."/>
            <person name="Malavazi I."/>
            <person name="Cerdeira L.T."/>
            <person name="Hong H."/>
            <person name="Samborskyy M."/>
            <person name="de Vasconcelos A.T."/>
            <person name="Leadlay P."/>
            <person name="Rodrigues-Filho E."/>
        </authorList>
    </citation>
    <scope>NUCLEOTIDE SEQUENCE [LARGE SCALE GENOMIC DNA]</scope>
    <source>
        <strain evidence="3">LaBioMMi 136</strain>
    </source>
</reference>
<evidence type="ECO:0000313" key="3">
    <source>
        <dbReference type="Proteomes" id="UP000190744"/>
    </source>
</evidence>
<comment type="caution">
    <text evidence="2">The sequence shown here is derived from an EMBL/GenBank/DDBJ whole genome shotgun (WGS) entry which is preliminary data.</text>
</comment>
<sequence length="147" mass="16732">MRPPSNYTQSQSQLPFPPQPPNPRTTIFICVPLDNRTIRAYNASPGHDLKILLTATHALLVPNNRDVKIVVGDGPLAEGHFVPIRVDLIDEDSTDPDGEFDIHDEESRNRLIRQADSRVAEWMFRYRTFGTISSEMKIFLEEIEGFV</sequence>
<dbReference type="Proteomes" id="UP000190744">
    <property type="component" value="Unassembled WGS sequence"/>
</dbReference>
<name>A0A1S9RBJ0_PENBI</name>
<dbReference type="AlphaFoldDB" id="A0A1S9RBJ0"/>
<proteinExistence type="predicted"/>
<gene>
    <name evidence="2" type="ORF">PEBR_36816</name>
</gene>